<protein>
    <recommendedName>
        <fullName evidence="4">C-type lectin domain-containing protein</fullName>
    </recommendedName>
</protein>
<organism evidence="2 3">
    <name type="scientific">Meganyctiphanes norvegica</name>
    <name type="common">Northern krill</name>
    <name type="synonym">Thysanopoda norvegica</name>
    <dbReference type="NCBI Taxonomy" id="48144"/>
    <lineage>
        <taxon>Eukaryota</taxon>
        <taxon>Metazoa</taxon>
        <taxon>Ecdysozoa</taxon>
        <taxon>Arthropoda</taxon>
        <taxon>Crustacea</taxon>
        <taxon>Multicrustacea</taxon>
        <taxon>Malacostraca</taxon>
        <taxon>Eumalacostraca</taxon>
        <taxon>Eucarida</taxon>
        <taxon>Euphausiacea</taxon>
        <taxon>Euphausiidae</taxon>
        <taxon>Meganyctiphanes</taxon>
    </lineage>
</organism>
<accession>A0AAV2R3B3</accession>
<evidence type="ECO:0008006" key="4">
    <source>
        <dbReference type="Google" id="ProtNLM"/>
    </source>
</evidence>
<feature type="non-terminal residue" evidence="2">
    <location>
        <position position="186"/>
    </location>
</feature>
<evidence type="ECO:0000313" key="3">
    <source>
        <dbReference type="Proteomes" id="UP001497623"/>
    </source>
</evidence>
<dbReference type="InterPro" id="IPR016187">
    <property type="entry name" value="CTDL_fold"/>
</dbReference>
<feature type="coiled-coil region" evidence="1">
    <location>
        <begin position="7"/>
        <end position="84"/>
    </location>
</feature>
<evidence type="ECO:0000256" key="1">
    <source>
        <dbReference type="SAM" id="Coils"/>
    </source>
</evidence>
<dbReference type="Proteomes" id="UP001497623">
    <property type="component" value="Unassembled WGS sequence"/>
</dbReference>
<gene>
    <name evidence="2" type="ORF">MNOR_LOCUS19364</name>
</gene>
<dbReference type="SUPFAM" id="SSF56436">
    <property type="entry name" value="C-type lectin-like"/>
    <property type="match status" value="1"/>
</dbReference>
<name>A0AAV2R3B3_MEGNR</name>
<comment type="caution">
    <text evidence="2">The sequence shown here is derived from an EMBL/GenBank/DDBJ whole genome shotgun (WGS) entry which is preliminary data.</text>
</comment>
<dbReference type="InterPro" id="IPR016186">
    <property type="entry name" value="C-type_lectin-like/link_sf"/>
</dbReference>
<keyword evidence="3" id="KW-1185">Reference proteome</keyword>
<keyword evidence="1" id="KW-0175">Coiled coil</keyword>
<reference evidence="2 3" key="1">
    <citation type="submission" date="2024-05" db="EMBL/GenBank/DDBJ databases">
        <authorList>
            <person name="Wallberg A."/>
        </authorList>
    </citation>
    <scope>NUCLEOTIDE SEQUENCE [LARGE SCALE GENOMIC DNA]</scope>
</reference>
<dbReference type="EMBL" id="CAXKWB010014340">
    <property type="protein sequence ID" value="CAL4110230.1"/>
    <property type="molecule type" value="Genomic_DNA"/>
</dbReference>
<proteinExistence type="predicted"/>
<dbReference type="Gene3D" id="3.10.100.10">
    <property type="entry name" value="Mannose-Binding Protein A, subunit A"/>
    <property type="match status" value="1"/>
</dbReference>
<feature type="non-terminal residue" evidence="2">
    <location>
        <position position="1"/>
    </location>
</feature>
<dbReference type="AlphaFoldDB" id="A0AAV2R3B3"/>
<evidence type="ECO:0000313" key="2">
    <source>
        <dbReference type="EMBL" id="CAL4110230.1"/>
    </source>
</evidence>
<sequence length="186" mass="20474">GVIENKIQNLTIKLKSMEDTLFKLESMNSQVDSKLKLLSDNLAAANSQLDSKLNLLSDNLAAANSQLDSKLNLLSDNLAAANSQLDSKLNLLSDNLAAAANSQLDSKVKERKKILTDPHSELESNIKDARSCTAGFFRIGNQCFKLFTDSQRSWDSAKLKCQAEGLQQAEPNDPLTLRKYIIDNFG</sequence>